<gene>
    <name evidence="1" type="ORF">PCON_04907</name>
</gene>
<evidence type="ECO:0000313" key="2">
    <source>
        <dbReference type="Proteomes" id="UP000018144"/>
    </source>
</evidence>
<dbReference type="EMBL" id="HF935245">
    <property type="protein sequence ID" value="CCX05320.1"/>
    <property type="molecule type" value="Genomic_DNA"/>
</dbReference>
<keyword evidence="2" id="KW-1185">Reference proteome</keyword>
<dbReference type="InterPro" id="IPR029066">
    <property type="entry name" value="PLP-binding_barrel"/>
</dbReference>
<dbReference type="Proteomes" id="UP000018144">
    <property type="component" value="Unassembled WGS sequence"/>
</dbReference>
<accession>U4L5J3</accession>
<organism evidence="1 2">
    <name type="scientific">Pyronema omphalodes (strain CBS 100304)</name>
    <name type="common">Pyronema confluens</name>
    <dbReference type="NCBI Taxonomy" id="1076935"/>
    <lineage>
        <taxon>Eukaryota</taxon>
        <taxon>Fungi</taxon>
        <taxon>Dikarya</taxon>
        <taxon>Ascomycota</taxon>
        <taxon>Pezizomycotina</taxon>
        <taxon>Pezizomycetes</taxon>
        <taxon>Pezizales</taxon>
        <taxon>Pyronemataceae</taxon>
        <taxon>Pyronema</taxon>
    </lineage>
</organism>
<name>U4L5J3_PYROM</name>
<sequence>MCWKVNLTRIEPFYAVKCNGDPKLWREIGQRF</sequence>
<evidence type="ECO:0000313" key="1">
    <source>
        <dbReference type="EMBL" id="CCX05320.1"/>
    </source>
</evidence>
<proteinExistence type="predicted"/>
<dbReference type="AlphaFoldDB" id="U4L5J3"/>
<dbReference type="OrthoDB" id="5034579at2759"/>
<dbReference type="Gene3D" id="3.20.20.10">
    <property type="entry name" value="Alanine racemase"/>
    <property type="match status" value="1"/>
</dbReference>
<protein>
    <submittedName>
        <fullName evidence="1">Uncharacterized protein</fullName>
    </submittedName>
</protein>
<reference evidence="1 2" key="1">
    <citation type="journal article" date="2013" name="PLoS Genet.">
        <title>The genome and development-dependent transcriptomes of Pyronema confluens: a window into fungal evolution.</title>
        <authorList>
            <person name="Traeger S."/>
            <person name="Altegoer F."/>
            <person name="Freitag M."/>
            <person name="Gabaldon T."/>
            <person name="Kempken F."/>
            <person name="Kumar A."/>
            <person name="Marcet-Houben M."/>
            <person name="Poggeler S."/>
            <person name="Stajich J.E."/>
            <person name="Nowrousian M."/>
        </authorList>
    </citation>
    <scope>NUCLEOTIDE SEQUENCE [LARGE SCALE GENOMIC DNA]</scope>
    <source>
        <strain evidence="2">CBS 100304</strain>
        <tissue evidence="1">Vegetative mycelium</tissue>
    </source>
</reference>